<evidence type="ECO:0000313" key="1">
    <source>
        <dbReference type="EMBL" id="KAF2314332.1"/>
    </source>
</evidence>
<keyword evidence="2" id="KW-1185">Reference proteome</keyword>
<name>A0A6A6MKS1_HEVBR</name>
<organism evidence="1 2">
    <name type="scientific">Hevea brasiliensis</name>
    <name type="common">Para rubber tree</name>
    <name type="synonym">Siphonia brasiliensis</name>
    <dbReference type="NCBI Taxonomy" id="3981"/>
    <lineage>
        <taxon>Eukaryota</taxon>
        <taxon>Viridiplantae</taxon>
        <taxon>Streptophyta</taxon>
        <taxon>Embryophyta</taxon>
        <taxon>Tracheophyta</taxon>
        <taxon>Spermatophyta</taxon>
        <taxon>Magnoliopsida</taxon>
        <taxon>eudicotyledons</taxon>
        <taxon>Gunneridae</taxon>
        <taxon>Pentapetalae</taxon>
        <taxon>rosids</taxon>
        <taxon>fabids</taxon>
        <taxon>Malpighiales</taxon>
        <taxon>Euphorbiaceae</taxon>
        <taxon>Crotonoideae</taxon>
        <taxon>Micrandreae</taxon>
        <taxon>Hevea</taxon>
    </lineage>
</organism>
<comment type="caution">
    <text evidence="1">The sequence shown here is derived from an EMBL/GenBank/DDBJ whole genome shotgun (WGS) entry which is preliminary data.</text>
</comment>
<dbReference type="Proteomes" id="UP000467840">
    <property type="component" value="Chromosome 15"/>
</dbReference>
<proteinExistence type="predicted"/>
<dbReference type="EMBL" id="JAAGAX010000005">
    <property type="protein sequence ID" value="KAF2314332.1"/>
    <property type="molecule type" value="Genomic_DNA"/>
</dbReference>
<protein>
    <submittedName>
        <fullName evidence="1">Uncharacterized protein</fullName>
    </submittedName>
</protein>
<reference evidence="1 2" key="1">
    <citation type="journal article" date="2020" name="Mol. Plant">
        <title>The Chromosome-Based Rubber Tree Genome Provides New Insights into Spurge Genome Evolution and Rubber Biosynthesis.</title>
        <authorList>
            <person name="Liu J."/>
            <person name="Shi C."/>
            <person name="Shi C.C."/>
            <person name="Li W."/>
            <person name="Zhang Q.J."/>
            <person name="Zhang Y."/>
            <person name="Li K."/>
            <person name="Lu H.F."/>
            <person name="Shi C."/>
            <person name="Zhu S.T."/>
            <person name="Xiao Z.Y."/>
            <person name="Nan H."/>
            <person name="Yue Y."/>
            <person name="Zhu X.G."/>
            <person name="Wu Y."/>
            <person name="Hong X.N."/>
            <person name="Fan G.Y."/>
            <person name="Tong Y."/>
            <person name="Zhang D."/>
            <person name="Mao C.L."/>
            <person name="Liu Y.L."/>
            <person name="Hao S.J."/>
            <person name="Liu W.Q."/>
            <person name="Lv M.Q."/>
            <person name="Zhang H.B."/>
            <person name="Liu Y."/>
            <person name="Hu-Tang G.R."/>
            <person name="Wang J.P."/>
            <person name="Wang J.H."/>
            <person name="Sun Y.H."/>
            <person name="Ni S.B."/>
            <person name="Chen W.B."/>
            <person name="Zhang X.C."/>
            <person name="Jiao Y.N."/>
            <person name="Eichler E.E."/>
            <person name="Li G.H."/>
            <person name="Liu X."/>
            <person name="Gao L.Z."/>
        </authorList>
    </citation>
    <scope>NUCLEOTIDE SEQUENCE [LARGE SCALE GENOMIC DNA]</scope>
    <source>
        <strain evidence="2">cv. GT1</strain>
        <tissue evidence="1">Leaf</tissue>
    </source>
</reference>
<sequence>MLQSLKSKILGWKFVGNGLWSNLTVRLLYPRPRRLGVMPWKKDAKDSTVPLIEFNLTSKYQRLERRLMHSGNVSEIEFLNKERNQREERLQIESGIDHSKEFSINEITPRLFKLDIVGGMCPTKLFASRCNASNLERFELLRSRTEIEVRFASLTVIRDVKGLESSHSTERIPEVNSNNMELNQNKKFHASCNNFDHAKKTADSMGL</sequence>
<evidence type="ECO:0000313" key="2">
    <source>
        <dbReference type="Proteomes" id="UP000467840"/>
    </source>
</evidence>
<gene>
    <name evidence="1" type="ORF">GH714_025443</name>
</gene>
<accession>A0A6A6MKS1</accession>
<dbReference type="AlphaFoldDB" id="A0A6A6MKS1"/>